<proteinExistence type="predicted"/>
<organism evidence="1 2">
    <name type="scientific">Pistacia atlantica</name>
    <dbReference type="NCBI Taxonomy" id="434234"/>
    <lineage>
        <taxon>Eukaryota</taxon>
        <taxon>Viridiplantae</taxon>
        <taxon>Streptophyta</taxon>
        <taxon>Embryophyta</taxon>
        <taxon>Tracheophyta</taxon>
        <taxon>Spermatophyta</taxon>
        <taxon>Magnoliopsida</taxon>
        <taxon>eudicotyledons</taxon>
        <taxon>Gunneridae</taxon>
        <taxon>Pentapetalae</taxon>
        <taxon>rosids</taxon>
        <taxon>malvids</taxon>
        <taxon>Sapindales</taxon>
        <taxon>Anacardiaceae</taxon>
        <taxon>Pistacia</taxon>
    </lineage>
</organism>
<keyword evidence="2" id="KW-1185">Reference proteome</keyword>
<name>A0ACC1CDG3_9ROSI</name>
<evidence type="ECO:0000313" key="1">
    <source>
        <dbReference type="EMBL" id="KAJ0113692.1"/>
    </source>
</evidence>
<sequence>MSEVFGHLNAVEFCGKLGKNVLTIIICFWVKMKRYVYINDDEASQDLYCDNRLSNRKYTLLNFLPKNLWEQFSRFMNQYFLLIACLQLWSLITPVNPASTWGPLIFIFAVSASKEAWDDYNRYLSDKKANEKEVWIVKQGIKKHIQAQDIRVGNIVWLRENDEVPCDLVLIGTSDLQGVCYVEGVIECPGPDKDIRRFDANLRLFPPFIDNDVCPLTIKNTILQSCYLRNTEWACGVAVYTGKFLLE</sequence>
<gene>
    <name evidence="1" type="ORF">Patl1_02303</name>
</gene>
<reference evidence="2" key="1">
    <citation type="journal article" date="2023" name="G3 (Bethesda)">
        <title>Genome assembly and association tests identify interacting loci associated with vigor, precocity, and sex in interspecific pistachio rootstocks.</title>
        <authorList>
            <person name="Palmer W."/>
            <person name="Jacygrad E."/>
            <person name="Sagayaradj S."/>
            <person name="Cavanaugh K."/>
            <person name="Han R."/>
            <person name="Bertier L."/>
            <person name="Beede B."/>
            <person name="Kafkas S."/>
            <person name="Golino D."/>
            <person name="Preece J."/>
            <person name="Michelmore R."/>
        </authorList>
    </citation>
    <scope>NUCLEOTIDE SEQUENCE [LARGE SCALE GENOMIC DNA]</scope>
</reference>
<dbReference type="Proteomes" id="UP001164250">
    <property type="component" value="Chromosome 1"/>
</dbReference>
<protein>
    <submittedName>
        <fullName evidence="1">Uncharacterized protein</fullName>
    </submittedName>
</protein>
<dbReference type="EMBL" id="CM047897">
    <property type="protein sequence ID" value="KAJ0113692.1"/>
    <property type="molecule type" value="Genomic_DNA"/>
</dbReference>
<accession>A0ACC1CDG3</accession>
<evidence type="ECO:0000313" key="2">
    <source>
        <dbReference type="Proteomes" id="UP001164250"/>
    </source>
</evidence>
<comment type="caution">
    <text evidence="1">The sequence shown here is derived from an EMBL/GenBank/DDBJ whole genome shotgun (WGS) entry which is preliminary data.</text>
</comment>